<organism evidence="2 3">
    <name type="scientific">Candidatus Magasanikbacteria bacterium GW2011_GWA2_45_39</name>
    <dbReference type="NCBI Taxonomy" id="1619041"/>
    <lineage>
        <taxon>Bacteria</taxon>
        <taxon>Candidatus Magasanikiibacteriota</taxon>
    </lineage>
</organism>
<sequence length="415" mass="47396">MCFSKKLDFILSLGNQYTINFLDAKKSPYPKMPIEIVLCNPVAGGCGLVQLRHTLPIDLMYREFWYVSGVNQSMRDALADVVRNVERIVPLQAGDIVLDIGSNDSTLLRSYHKPSIVRVGFEPASNLMNKARDGVAKIINTFFNYADFRKALGDKKAKVITAIAMFYDLDDPNTFVADIAKILDADGLFIIQMNYLPTMLRDNAFDNIFHEHLEYYSLAPLEYLLEQHGLEVFDIELNGVNGGSIRAYIRHTGAHAPKSLPSAKKRLAKVRHDERRQGLQKRTVYDAFSRRVQAIKKKLTNFIDTETKKGKRVYVYGASTRGNTLLQFCQLGYPRLTAAADRNPMKWGKKIVGSWVPIISEDQARREKPDYFLILPWYFLPEFLKREHKYLQSGGKFIVPLPSIRIIGKRNIVRL</sequence>
<dbReference type="PATRIC" id="fig|1619041.3.peg.241"/>
<dbReference type="Gene3D" id="3.40.50.720">
    <property type="entry name" value="NAD(P)-binding Rossmann-like Domain"/>
    <property type="match status" value="1"/>
</dbReference>
<dbReference type="EMBL" id="LCKX01000006">
    <property type="protein sequence ID" value="KKU07750.1"/>
    <property type="molecule type" value="Genomic_DNA"/>
</dbReference>
<dbReference type="AlphaFoldDB" id="A0A0G1QGI9"/>
<dbReference type="InterPro" id="IPR038576">
    <property type="entry name" value="Methyltransf_Zn-bd_dom_put_sf"/>
</dbReference>
<evidence type="ECO:0000313" key="2">
    <source>
        <dbReference type="EMBL" id="KKU07750.1"/>
    </source>
</evidence>
<dbReference type="PANTHER" id="PTHR43861">
    <property type="entry name" value="TRANS-ACONITATE 2-METHYLTRANSFERASE-RELATED"/>
    <property type="match status" value="1"/>
</dbReference>
<dbReference type="InterPro" id="IPR013691">
    <property type="entry name" value="MeTrfase_14"/>
</dbReference>
<accession>A0A0G1QGI9</accession>
<dbReference type="GO" id="GO:0008168">
    <property type="term" value="F:methyltransferase activity"/>
    <property type="evidence" value="ECO:0007669"/>
    <property type="project" value="UniProtKB-KW"/>
</dbReference>
<reference evidence="2 3" key="1">
    <citation type="journal article" date="2015" name="Nature">
        <title>rRNA introns, odd ribosomes, and small enigmatic genomes across a large radiation of phyla.</title>
        <authorList>
            <person name="Brown C.T."/>
            <person name="Hug L.A."/>
            <person name="Thomas B.C."/>
            <person name="Sharon I."/>
            <person name="Castelle C.J."/>
            <person name="Singh A."/>
            <person name="Wilkins M.J."/>
            <person name="Williams K.H."/>
            <person name="Banfield J.F."/>
        </authorList>
    </citation>
    <scope>NUCLEOTIDE SEQUENCE [LARGE SCALE GENOMIC DNA]</scope>
</reference>
<gene>
    <name evidence="2" type="ORF">UX10_C0006G0021</name>
</gene>
<dbReference type="Gene3D" id="6.10.250.3100">
    <property type="match status" value="1"/>
</dbReference>
<keyword evidence="2" id="KW-0808">Transferase</keyword>
<name>A0A0G1QGI9_9BACT</name>
<evidence type="ECO:0000259" key="1">
    <source>
        <dbReference type="Pfam" id="PF08484"/>
    </source>
</evidence>
<dbReference type="Proteomes" id="UP000033999">
    <property type="component" value="Unassembled WGS sequence"/>
</dbReference>
<dbReference type="Pfam" id="PF08484">
    <property type="entry name" value="Methyltransf_14"/>
    <property type="match status" value="1"/>
</dbReference>
<keyword evidence="2" id="KW-0489">Methyltransferase</keyword>
<dbReference type="Pfam" id="PF13489">
    <property type="entry name" value="Methyltransf_23"/>
    <property type="match status" value="1"/>
</dbReference>
<evidence type="ECO:0000313" key="3">
    <source>
        <dbReference type="Proteomes" id="UP000033999"/>
    </source>
</evidence>
<dbReference type="InterPro" id="IPR029063">
    <property type="entry name" value="SAM-dependent_MTases_sf"/>
</dbReference>
<dbReference type="Gene3D" id="6.20.50.110">
    <property type="entry name" value="Methyltransferase, zinc-binding domain"/>
    <property type="match status" value="1"/>
</dbReference>
<protein>
    <submittedName>
        <fullName evidence="2">NDP-hexose 3-C-methyltransferase TylCIII</fullName>
    </submittedName>
</protein>
<proteinExistence type="predicted"/>
<comment type="caution">
    <text evidence="2">The sequence shown here is derived from an EMBL/GenBank/DDBJ whole genome shotgun (WGS) entry which is preliminary data.</text>
</comment>
<dbReference type="SUPFAM" id="SSF53335">
    <property type="entry name" value="S-adenosyl-L-methionine-dependent methyltransferases"/>
    <property type="match status" value="1"/>
</dbReference>
<dbReference type="Gene3D" id="3.40.50.150">
    <property type="entry name" value="Vaccinia Virus protein VP39"/>
    <property type="match status" value="1"/>
</dbReference>
<dbReference type="PANTHER" id="PTHR43861:SF5">
    <property type="entry name" value="BLL5978 PROTEIN"/>
    <property type="match status" value="1"/>
</dbReference>
<feature type="domain" description="C-methyltransferase" evidence="1">
    <location>
        <begin position="240"/>
        <end position="402"/>
    </location>
</feature>
<dbReference type="GO" id="GO:0032259">
    <property type="term" value="P:methylation"/>
    <property type="evidence" value="ECO:0007669"/>
    <property type="project" value="UniProtKB-KW"/>
</dbReference>